<dbReference type="GO" id="GO:0055085">
    <property type="term" value="P:transmembrane transport"/>
    <property type="evidence" value="ECO:0007669"/>
    <property type="project" value="InterPro"/>
</dbReference>
<dbReference type="PANTHER" id="PTHR33376">
    <property type="match status" value="1"/>
</dbReference>
<dbReference type="RefSeq" id="WP_111345156.1">
    <property type="nucleotide sequence ID" value="NZ_JAIWKD010000002.1"/>
</dbReference>
<dbReference type="EMBL" id="QHHQ01000002">
    <property type="protein sequence ID" value="RAI01928.1"/>
    <property type="molecule type" value="Genomic_DNA"/>
</dbReference>
<evidence type="ECO:0000256" key="1">
    <source>
        <dbReference type="ARBA" id="ARBA00022729"/>
    </source>
</evidence>
<dbReference type="AlphaFoldDB" id="A0A8B2NUH3"/>
<dbReference type="Pfam" id="PF03480">
    <property type="entry name" value="DctP"/>
    <property type="match status" value="1"/>
</dbReference>
<feature type="chain" id="PRO_5032360655" evidence="2">
    <location>
        <begin position="20"/>
        <end position="343"/>
    </location>
</feature>
<proteinExistence type="predicted"/>
<keyword evidence="1 2" id="KW-0732">Signal</keyword>
<sequence length="343" mass="37493">MRILPAVVVASMISTGAYAQTYDLRALGNFTGQLQSSQVEVPFFEHFGEESGGTFNVTFRTMDEVGLKGFDALRLTKLGIFDVMAMQLGYVSGDEPFLLGLDLPGIAPDVQTARKVVEAYREPFSKRLEERYDVVTLALWPYPGQVFYCKDELSGLEDLKGRKVRTFTPAMADLVTEFGGIPVSLAFSEVYQGLQRGVVDCAITGSLSGNTANWHEVTDYLYPLSIGWGIQAHVASKAYMDKLSPEAKQILMDGLKKMEEDMWVLADVTFEDGITCNTGGACEHGVPAKMTLVEVPEGDPEKLQAAIENVVLPNWGKTCNASFPECTAIWNDSIGQAIGVTIN</sequence>
<dbReference type="Gene3D" id="3.40.190.170">
    <property type="entry name" value="Bacterial extracellular solute-binding protein, family 7"/>
    <property type="match status" value="1"/>
</dbReference>
<reference evidence="3 4" key="1">
    <citation type="submission" date="2018-05" db="EMBL/GenBank/DDBJ databases">
        <title>Acuticoccus sediminis sp. nov., isolated from deep-sea sediment of Indian Ocean.</title>
        <authorList>
            <person name="Liu X."/>
            <person name="Lai Q."/>
            <person name="Du Y."/>
            <person name="Sun F."/>
            <person name="Zhang X."/>
            <person name="Wang S."/>
            <person name="Shao Z."/>
        </authorList>
    </citation>
    <scope>NUCLEOTIDE SEQUENCE [LARGE SCALE GENOMIC DNA]</scope>
    <source>
        <strain evidence="3 4">PTG4-2</strain>
    </source>
</reference>
<dbReference type="PANTHER" id="PTHR33376:SF4">
    <property type="entry name" value="SIALIC ACID-BINDING PERIPLASMIC PROTEIN SIAP"/>
    <property type="match status" value="1"/>
</dbReference>
<keyword evidence="4" id="KW-1185">Reference proteome</keyword>
<feature type="signal peptide" evidence="2">
    <location>
        <begin position="1"/>
        <end position="19"/>
    </location>
</feature>
<protein>
    <submittedName>
        <fullName evidence="3">ABC transporter substrate-binding protein</fullName>
    </submittedName>
</protein>
<evidence type="ECO:0000256" key="2">
    <source>
        <dbReference type="SAM" id="SignalP"/>
    </source>
</evidence>
<dbReference type="OrthoDB" id="9799287at2"/>
<name>A0A8B2NUH3_9HYPH</name>
<accession>A0A8B2NUH3</accession>
<comment type="caution">
    <text evidence="3">The sequence shown here is derived from an EMBL/GenBank/DDBJ whole genome shotgun (WGS) entry which is preliminary data.</text>
</comment>
<dbReference type="InterPro" id="IPR018389">
    <property type="entry name" value="DctP_fam"/>
</dbReference>
<evidence type="ECO:0000313" key="4">
    <source>
        <dbReference type="Proteomes" id="UP000249590"/>
    </source>
</evidence>
<evidence type="ECO:0000313" key="3">
    <source>
        <dbReference type="EMBL" id="RAI01928.1"/>
    </source>
</evidence>
<dbReference type="CDD" id="cd13602">
    <property type="entry name" value="PBP2_TRAP_BpDctp6_7"/>
    <property type="match status" value="1"/>
</dbReference>
<dbReference type="Proteomes" id="UP000249590">
    <property type="component" value="Unassembled WGS sequence"/>
</dbReference>
<organism evidence="3 4">
    <name type="scientific">Acuticoccus sediminis</name>
    <dbReference type="NCBI Taxonomy" id="2184697"/>
    <lineage>
        <taxon>Bacteria</taxon>
        <taxon>Pseudomonadati</taxon>
        <taxon>Pseudomonadota</taxon>
        <taxon>Alphaproteobacteria</taxon>
        <taxon>Hyphomicrobiales</taxon>
        <taxon>Amorphaceae</taxon>
        <taxon>Acuticoccus</taxon>
    </lineage>
</organism>
<dbReference type="InterPro" id="IPR038404">
    <property type="entry name" value="TRAP_DctP_sf"/>
</dbReference>
<dbReference type="NCBIfam" id="NF037995">
    <property type="entry name" value="TRAP_S1"/>
    <property type="match status" value="1"/>
</dbReference>
<gene>
    <name evidence="3" type="ORF">DLJ53_11090</name>
</gene>